<dbReference type="EMBL" id="JBBNPS010000009">
    <property type="protein sequence ID" value="MEQ3353533.1"/>
    <property type="molecule type" value="Genomic_DNA"/>
</dbReference>
<dbReference type="EC" id="2.7.2.1" evidence="6"/>
<feature type="binding site" evidence="6">
    <location>
        <position position="91"/>
    </location>
    <ligand>
        <name>substrate</name>
    </ligand>
</feature>
<sequence length="396" mass="43220">MKILVINCGSSSLKYQLIDMEDKKVLAKGLAERIGIEGGRVKYEAAGKDEIVIEEMLADHKAALKIVLDSLQHAEYGAVKSLDEIDAVGHRVVHGGEAFAESVIIDEKVMKAINDNVEIAPLHNPPNIIGIEACKEIMGDIPMVAVFDTAFHQTIPALNYIYALPYEYYEKYKVRRYGFHGTSHQYITERAAEMLGKNLDDVNLITCHLGNGSSISAVVGGKCFDTTMGFTPLEGLAMGTRTGDMDPAIVPFIMDKENLSTEEMSNVMNKKSGVLGISGVSSDFRDLEEAAEKGNERAQLALDIFENRVRKFIGAYLTEMDHCDGIIFTAGVGENSISTRERVAGGLASLGIKIDRDKNDMRGKEAVISADDSSIPVLVIPTNEELKIAMETAKLL</sequence>
<dbReference type="InterPro" id="IPR043129">
    <property type="entry name" value="ATPase_NBD"/>
</dbReference>
<feature type="binding site" evidence="6">
    <location>
        <position position="384"/>
    </location>
    <ligand>
        <name>Mg(2+)</name>
        <dbReference type="ChEBI" id="CHEBI:18420"/>
    </ligand>
</feature>
<dbReference type="InterPro" id="IPR023865">
    <property type="entry name" value="Aliphatic_acid_kinase_CS"/>
</dbReference>
<dbReference type="PRINTS" id="PR00471">
    <property type="entry name" value="ACETATEKNASE"/>
</dbReference>
<gene>
    <name evidence="6" type="primary">ackA</name>
    <name evidence="8" type="ORF">AAA081_04360</name>
</gene>
<keyword evidence="2 6" id="KW-0808">Transferase</keyword>
<keyword evidence="9" id="KW-1185">Reference proteome</keyword>
<evidence type="ECO:0000256" key="4">
    <source>
        <dbReference type="ARBA" id="ARBA00022777"/>
    </source>
</evidence>
<dbReference type="RefSeq" id="WP_349053850.1">
    <property type="nucleotide sequence ID" value="NZ_JBBNPS010000009.1"/>
</dbReference>
<reference evidence="8 9" key="1">
    <citation type="submission" date="2024-04" db="EMBL/GenBank/DDBJ databases">
        <title>Human intestinal bacterial collection.</title>
        <authorList>
            <person name="Pauvert C."/>
            <person name="Hitch T.C.A."/>
            <person name="Clavel T."/>
        </authorList>
    </citation>
    <scope>NUCLEOTIDE SEQUENCE [LARGE SCALE GENOMIC DNA]</scope>
    <source>
        <strain evidence="8 9">CLA-SR-H026</strain>
    </source>
</reference>
<evidence type="ECO:0000313" key="9">
    <source>
        <dbReference type="Proteomes" id="UP001481872"/>
    </source>
</evidence>
<feature type="site" description="Transition state stabilizer" evidence="6">
    <location>
        <position position="241"/>
    </location>
</feature>
<protein>
    <recommendedName>
        <fullName evidence="6">Acetate kinase</fullName>
        <ecNumber evidence="6">2.7.2.1</ecNumber>
    </recommendedName>
    <alternativeName>
        <fullName evidence="6">Acetokinase</fullName>
    </alternativeName>
</protein>
<comment type="pathway">
    <text evidence="6">Metabolic intermediate biosynthesis; acetyl-CoA biosynthesis; acetyl-CoA from acetate: step 1/2.</text>
</comment>
<feature type="binding site" evidence="6">
    <location>
        <begin position="283"/>
        <end position="285"/>
    </location>
    <ligand>
        <name>ATP</name>
        <dbReference type="ChEBI" id="CHEBI:30616"/>
    </ligand>
</feature>
<feature type="binding site" evidence="6">
    <location>
        <position position="14"/>
    </location>
    <ligand>
        <name>ATP</name>
        <dbReference type="ChEBI" id="CHEBI:30616"/>
    </ligand>
</feature>
<evidence type="ECO:0000256" key="3">
    <source>
        <dbReference type="ARBA" id="ARBA00022741"/>
    </source>
</evidence>
<dbReference type="CDD" id="cd24010">
    <property type="entry name" value="ASKHA_NBD_AcK_PK"/>
    <property type="match status" value="1"/>
</dbReference>
<feature type="active site" description="Proton donor/acceptor" evidence="6">
    <location>
        <position position="148"/>
    </location>
</feature>
<evidence type="ECO:0000313" key="8">
    <source>
        <dbReference type="EMBL" id="MEQ3353533.1"/>
    </source>
</evidence>
<dbReference type="NCBIfam" id="TIGR00016">
    <property type="entry name" value="ackA"/>
    <property type="match status" value="1"/>
</dbReference>
<dbReference type="GO" id="GO:0008776">
    <property type="term" value="F:acetate kinase activity"/>
    <property type="evidence" value="ECO:0007669"/>
    <property type="project" value="UniProtKB-EC"/>
</dbReference>
<organism evidence="8 9">
    <name type="scientific">Aedoeadaptatus acetigenes</name>
    <dbReference type="NCBI Taxonomy" id="2981723"/>
    <lineage>
        <taxon>Bacteria</taxon>
        <taxon>Bacillati</taxon>
        <taxon>Bacillota</taxon>
        <taxon>Tissierellia</taxon>
        <taxon>Tissierellales</taxon>
        <taxon>Peptoniphilaceae</taxon>
        <taxon>Aedoeadaptatus</taxon>
    </lineage>
</organism>
<feature type="binding site" evidence="6">
    <location>
        <begin position="331"/>
        <end position="335"/>
    </location>
    <ligand>
        <name>ATP</name>
        <dbReference type="ChEBI" id="CHEBI:30616"/>
    </ligand>
</feature>
<dbReference type="PIRSF" id="PIRSF000722">
    <property type="entry name" value="Acetate_prop_kin"/>
    <property type="match status" value="1"/>
</dbReference>
<keyword evidence="6" id="KW-0479">Metal-binding</keyword>
<keyword evidence="3 6" id="KW-0547">Nucleotide-binding</keyword>
<dbReference type="PROSITE" id="PS01075">
    <property type="entry name" value="ACETATE_KINASE_1"/>
    <property type="match status" value="1"/>
</dbReference>
<dbReference type="PANTHER" id="PTHR21060:SF15">
    <property type="entry name" value="ACETATE KINASE-RELATED"/>
    <property type="match status" value="1"/>
</dbReference>
<evidence type="ECO:0000256" key="7">
    <source>
        <dbReference type="RuleBase" id="RU003835"/>
    </source>
</evidence>
<name>A0ABV1J5U0_9FIRM</name>
<keyword evidence="6" id="KW-0963">Cytoplasm</keyword>
<dbReference type="HAMAP" id="MF_00020">
    <property type="entry name" value="Acetate_kinase"/>
    <property type="match status" value="1"/>
</dbReference>
<dbReference type="Pfam" id="PF00871">
    <property type="entry name" value="Acetate_kinase"/>
    <property type="match status" value="1"/>
</dbReference>
<comment type="subcellular location">
    <subcellularLocation>
        <location evidence="6">Cytoplasm</location>
    </subcellularLocation>
</comment>
<dbReference type="Proteomes" id="UP001481872">
    <property type="component" value="Unassembled WGS sequence"/>
</dbReference>
<comment type="similarity">
    <text evidence="1 6 7">Belongs to the acetokinase family.</text>
</comment>
<dbReference type="InterPro" id="IPR004372">
    <property type="entry name" value="Ac/propionate_kinase"/>
</dbReference>
<comment type="subunit">
    <text evidence="6">Homodimer.</text>
</comment>
<feature type="site" description="Transition state stabilizer" evidence="6">
    <location>
        <position position="180"/>
    </location>
</feature>
<comment type="cofactor">
    <cofactor evidence="6">
        <name>Mg(2+)</name>
        <dbReference type="ChEBI" id="CHEBI:18420"/>
    </cofactor>
    <cofactor evidence="6">
        <name>Mn(2+)</name>
        <dbReference type="ChEBI" id="CHEBI:29035"/>
    </cofactor>
    <text evidence="6">Mg(2+). Can also accept Mn(2+).</text>
</comment>
<dbReference type="InterPro" id="IPR000890">
    <property type="entry name" value="Aliphatic_acid_kin_short-chain"/>
</dbReference>
<feature type="binding site" evidence="6">
    <location>
        <position position="7"/>
    </location>
    <ligand>
        <name>Mg(2+)</name>
        <dbReference type="ChEBI" id="CHEBI:18420"/>
    </ligand>
</feature>
<keyword evidence="5 6" id="KW-0067">ATP-binding</keyword>
<dbReference type="PANTHER" id="PTHR21060">
    <property type="entry name" value="ACETATE KINASE"/>
    <property type="match status" value="1"/>
</dbReference>
<keyword evidence="4 6" id="KW-0418">Kinase</keyword>
<dbReference type="SUPFAM" id="SSF53067">
    <property type="entry name" value="Actin-like ATPase domain"/>
    <property type="match status" value="2"/>
</dbReference>
<keyword evidence="6" id="KW-0460">Magnesium</keyword>
<evidence type="ECO:0000256" key="5">
    <source>
        <dbReference type="ARBA" id="ARBA00022840"/>
    </source>
</evidence>
<feature type="binding site" evidence="6">
    <location>
        <begin position="208"/>
        <end position="212"/>
    </location>
    <ligand>
        <name>ATP</name>
        <dbReference type="ChEBI" id="CHEBI:30616"/>
    </ligand>
</feature>
<comment type="catalytic activity">
    <reaction evidence="6">
        <text>acetate + ATP = acetyl phosphate + ADP</text>
        <dbReference type="Rhea" id="RHEA:11352"/>
        <dbReference type="ChEBI" id="CHEBI:22191"/>
        <dbReference type="ChEBI" id="CHEBI:30089"/>
        <dbReference type="ChEBI" id="CHEBI:30616"/>
        <dbReference type="ChEBI" id="CHEBI:456216"/>
        <dbReference type="EC" id="2.7.2.1"/>
    </reaction>
</comment>
<accession>A0ABV1J5U0</accession>
<evidence type="ECO:0000256" key="6">
    <source>
        <dbReference type="HAMAP-Rule" id="MF_00020"/>
    </source>
</evidence>
<comment type="caution">
    <text evidence="8">The sequence shown here is derived from an EMBL/GenBank/DDBJ whole genome shotgun (WGS) entry which is preliminary data.</text>
</comment>
<dbReference type="Gene3D" id="3.30.420.40">
    <property type="match status" value="2"/>
</dbReference>
<evidence type="ECO:0000256" key="2">
    <source>
        <dbReference type="ARBA" id="ARBA00022679"/>
    </source>
</evidence>
<dbReference type="PROSITE" id="PS01076">
    <property type="entry name" value="ACETATE_KINASE_2"/>
    <property type="match status" value="1"/>
</dbReference>
<evidence type="ECO:0000256" key="1">
    <source>
        <dbReference type="ARBA" id="ARBA00008748"/>
    </source>
</evidence>
<comment type="function">
    <text evidence="6">Catalyzes the formation of acetyl phosphate from acetate and ATP. Can also catalyze the reverse reaction.</text>
</comment>
<proteinExistence type="inferred from homology"/>